<accession>A0A9P1CML4</accession>
<evidence type="ECO:0000313" key="4">
    <source>
        <dbReference type="EMBL" id="CAL4782414.1"/>
    </source>
</evidence>
<comment type="caution">
    <text evidence="3">The sequence shown here is derived from an EMBL/GenBank/DDBJ whole genome shotgun (WGS) entry which is preliminary data.</text>
</comment>
<dbReference type="Gene3D" id="3.40.50.1820">
    <property type="entry name" value="alpha/beta hydrolase"/>
    <property type="match status" value="1"/>
</dbReference>
<evidence type="ECO:0000313" key="3">
    <source>
        <dbReference type="EMBL" id="CAI3995102.1"/>
    </source>
</evidence>
<reference evidence="4 5" key="2">
    <citation type="submission" date="2024-05" db="EMBL/GenBank/DDBJ databases">
        <authorList>
            <person name="Chen Y."/>
            <person name="Shah S."/>
            <person name="Dougan E. K."/>
            <person name="Thang M."/>
            <person name="Chan C."/>
        </authorList>
    </citation>
    <scope>NUCLEOTIDE SEQUENCE [LARGE SCALE GENOMIC DNA]</scope>
</reference>
<feature type="compositionally biased region" description="Basic and acidic residues" evidence="2">
    <location>
        <begin position="406"/>
        <end position="424"/>
    </location>
</feature>
<evidence type="ECO:0000256" key="2">
    <source>
        <dbReference type="SAM" id="MobiDB-lite"/>
    </source>
</evidence>
<feature type="region of interest" description="Disordered" evidence="2">
    <location>
        <begin position="398"/>
        <end position="424"/>
    </location>
</feature>
<gene>
    <name evidence="3" type="ORF">C1SCF055_LOCUS21699</name>
</gene>
<dbReference type="InterPro" id="IPR029058">
    <property type="entry name" value="AB_hydrolase_fold"/>
</dbReference>
<name>A0A9P1CML4_9DINO</name>
<dbReference type="EMBL" id="CAMXCT010002034">
    <property type="protein sequence ID" value="CAI3995102.1"/>
    <property type="molecule type" value="Genomic_DNA"/>
</dbReference>
<proteinExistence type="predicted"/>
<protein>
    <submittedName>
        <fullName evidence="4">Clavaminate synthase-like protein</fullName>
    </submittedName>
</protein>
<evidence type="ECO:0000313" key="5">
    <source>
        <dbReference type="Proteomes" id="UP001152797"/>
    </source>
</evidence>
<dbReference type="PANTHER" id="PTHR43037:SF4">
    <property type="entry name" value="PEPTIDASE S9 PROLYL OLIGOPEPTIDASE CATALYTIC DOMAIN-CONTAINING PROTEIN"/>
    <property type="match status" value="1"/>
</dbReference>
<dbReference type="Proteomes" id="UP001152797">
    <property type="component" value="Unassembled WGS sequence"/>
</dbReference>
<dbReference type="SUPFAM" id="SSF53474">
    <property type="entry name" value="alpha/beta-Hydrolases"/>
    <property type="match status" value="1"/>
</dbReference>
<dbReference type="EMBL" id="CAMXCT030002034">
    <property type="protein sequence ID" value="CAL4782414.1"/>
    <property type="molecule type" value="Genomic_DNA"/>
</dbReference>
<evidence type="ECO:0000256" key="1">
    <source>
        <dbReference type="ARBA" id="ARBA00022729"/>
    </source>
</evidence>
<dbReference type="OrthoDB" id="408743at2759"/>
<keyword evidence="1" id="KW-0732">Signal</keyword>
<dbReference type="EMBL" id="CAMXCT020002034">
    <property type="protein sequence ID" value="CAL1148477.1"/>
    <property type="molecule type" value="Genomic_DNA"/>
</dbReference>
<dbReference type="AlphaFoldDB" id="A0A9P1CML4"/>
<keyword evidence="5" id="KW-1185">Reference proteome</keyword>
<reference evidence="3" key="1">
    <citation type="submission" date="2022-10" db="EMBL/GenBank/DDBJ databases">
        <authorList>
            <person name="Chen Y."/>
            <person name="Dougan E. K."/>
            <person name="Chan C."/>
            <person name="Rhodes N."/>
            <person name="Thang M."/>
        </authorList>
    </citation>
    <scope>NUCLEOTIDE SEQUENCE</scope>
</reference>
<dbReference type="PANTHER" id="PTHR43037">
    <property type="entry name" value="UNNAMED PRODUCT-RELATED"/>
    <property type="match status" value="1"/>
</dbReference>
<organism evidence="3">
    <name type="scientific">Cladocopium goreaui</name>
    <dbReference type="NCBI Taxonomy" id="2562237"/>
    <lineage>
        <taxon>Eukaryota</taxon>
        <taxon>Sar</taxon>
        <taxon>Alveolata</taxon>
        <taxon>Dinophyceae</taxon>
        <taxon>Suessiales</taxon>
        <taxon>Symbiodiniaceae</taxon>
        <taxon>Cladocopium</taxon>
    </lineage>
</organism>
<sequence length="424" mass="48826">MESSSVEIDLFQRSLLTAMNAVDSDIQPWKKCINCDFRAEKNKDKWEKCCEKCGKDGIACSIQHHDAHCSRLTKQDLARCYWECVKCDTVAQEDAKCLVVPPSCGQGPRPVLLFLTGNGHVNDRQDFFSGGIDQLMRNNDLKGYWIMAPKPLSATGVMRKNEKWRWTWCEDGIWAMFTEILRRLGKDKVDPSRLYVTGLSLGASGSWHLALRYGQFLAGVAPVSGVCHWPHGAWPRSSSSPLPEVLRHLSTLPLRAYQIDADRYGGSPVNDLEWLLKEYPESATEARTLRGMEIDRRVEVSIRQWPRGDRPAWELWEAKGPLKDWAYYDGWGDGDKHCLWNRVYPWPEWGLEAFFRAHRLPQHQCWNVEEASPLSEVLQRQKEEEDAYNQKEAMAKMSTGDIEVMQEQKRLRQDEELDRRPVAA</sequence>
<dbReference type="InterPro" id="IPR050955">
    <property type="entry name" value="Plant_Biomass_Hydrol_Est"/>
</dbReference>